<dbReference type="EMBL" id="KN847369">
    <property type="protein sequence ID" value="KIW36182.1"/>
    <property type="molecule type" value="Genomic_DNA"/>
</dbReference>
<proteinExistence type="predicted"/>
<accession>A0A0D2BFA1</accession>
<dbReference type="SUPFAM" id="SSF52087">
    <property type="entry name" value="CRAL/TRIO domain"/>
    <property type="match status" value="1"/>
</dbReference>
<dbReference type="CDD" id="cd00170">
    <property type="entry name" value="SEC14"/>
    <property type="match status" value="1"/>
</dbReference>
<dbReference type="GeneID" id="27363586"/>
<protein>
    <recommendedName>
        <fullName evidence="2">CRAL-TRIO domain-containing protein</fullName>
    </recommendedName>
</protein>
<dbReference type="Gene3D" id="3.40.525.10">
    <property type="entry name" value="CRAL-TRIO lipid binding domain"/>
    <property type="match status" value="1"/>
</dbReference>
<feature type="compositionally biased region" description="Polar residues" evidence="1">
    <location>
        <begin position="1"/>
        <end position="25"/>
    </location>
</feature>
<dbReference type="InterPro" id="IPR036865">
    <property type="entry name" value="CRAL-TRIO_dom_sf"/>
</dbReference>
<evidence type="ECO:0000313" key="3">
    <source>
        <dbReference type="EMBL" id="KIW36182.1"/>
    </source>
</evidence>
<name>A0A0D2BFA1_9EURO</name>
<feature type="region of interest" description="Disordered" evidence="1">
    <location>
        <begin position="1"/>
        <end position="28"/>
    </location>
</feature>
<dbReference type="Pfam" id="PF03765">
    <property type="entry name" value="CRAL_TRIO_N"/>
    <property type="match status" value="1"/>
</dbReference>
<dbReference type="Pfam" id="PF00650">
    <property type="entry name" value="CRAL_TRIO"/>
    <property type="match status" value="1"/>
</dbReference>
<dbReference type="InterPro" id="IPR051026">
    <property type="entry name" value="PI/PC_transfer"/>
</dbReference>
<feature type="domain" description="CRAL-TRIO" evidence="2">
    <location>
        <begin position="111"/>
        <end position="285"/>
    </location>
</feature>
<dbReference type="InterPro" id="IPR001251">
    <property type="entry name" value="CRAL-TRIO_dom"/>
</dbReference>
<dbReference type="PANTHER" id="PTHR45657">
    <property type="entry name" value="CRAL-TRIO DOMAIN-CONTAINING PROTEIN YKL091C-RELATED"/>
    <property type="match status" value="1"/>
</dbReference>
<gene>
    <name evidence="3" type="ORF">PV06_11512</name>
</gene>
<dbReference type="InterPro" id="IPR011074">
    <property type="entry name" value="CRAL/TRIO_N_dom"/>
</dbReference>
<dbReference type="OrthoDB" id="30289at2759"/>
<evidence type="ECO:0000313" key="4">
    <source>
        <dbReference type="Proteomes" id="UP000053342"/>
    </source>
</evidence>
<dbReference type="RefSeq" id="XP_016256398.1">
    <property type="nucleotide sequence ID" value="XM_016413202.1"/>
</dbReference>
<evidence type="ECO:0000259" key="2">
    <source>
        <dbReference type="PROSITE" id="PS50191"/>
    </source>
</evidence>
<dbReference type="STRING" id="215243.A0A0D2BFA1"/>
<dbReference type="PANTHER" id="PTHR45657:SF3">
    <property type="entry name" value="TRANSPORTER, PUTATIVE (AFU_ORTHOLOGUE AFUA_5G09260)-RELATED"/>
    <property type="match status" value="1"/>
</dbReference>
<organism evidence="3 4">
    <name type="scientific">Exophiala oligosperma</name>
    <dbReference type="NCBI Taxonomy" id="215243"/>
    <lineage>
        <taxon>Eukaryota</taxon>
        <taxon>Fungi</taxon>
        <taxon>Dikarya</taxon>
        <taxon>Ascomycota</taxon>
        <taxon>Pezizomycotina</taxon>
        <taxon>Eurotiomycetes</taxon>
        <taxon>Chaetothyriomycetidae</taxon>
        <taxon>Chaetothyriales</taxon>
        <taxon>Herpotrichiellaceae</taxon>
        <taxon>Exophiala</taxon>
    </lineage>
</organism>
<evidence type="ECO:0000256" key="1">
    <source>
        <dbReference type="SAM" id="MobiDB-lite"/>
    </source>
</evidence>
<dbReference type="PROSITE" id="PS50191">
    <property type="entry name" value="CRAL_TRIO"/>
    <property type="match status" value="1"/>
</dbReference>
<dbReference type="VEuPathDB" id="FungiDB:PV06_11512"/>
<dbReference type="SMART" id="SM00516">
    <property type="entry name" value="SEC14"/>
    <property type="match status" value="1"/>
</dbReference>
<dbReference type="Gene3D" id="1.10.8.20">
    <property type="entry name" value="N-terminal domain of phosphatidylinositol transfer protein sec14p"/>
    <property type="match status" value="1"/>
</dbReference>
<dbReference type="SMART" id="SM01100">
    <property type="entry name" value="CRAL_TRIO_N"/>
    <property type="match status" value="1"/>
</dbReference>
<dbReference type="InterPro" id="IPR036273">
    <property type="entry name" value="CRAL/TRIO_N_dom_sf"/>
</dbReference>
<dbReference type="Proteomes" id="UP000053342">
    <property type="component" value="Unassembled WGS sequence"/>
</dbReference>
<sequence>MFRTISTASLSRARTNASQKSISHTESAVEREERALAELKELCRRNSVTWPKSELVREYAPDDNFEESNLLRYLRARKHDVHTAFKQYAASAKWRHDIQLEKTYDDVGITRFETVRRLQPQWTGHRDATGVPIMVYVVSQVEADDILALHKTDPALSSIFLAAEYVTQFVQPLCGKLQHERINTSINIIDLSHVGVSPFWRLRKLLSTASNMATAHYLETVKRIYVVGAPNFFPTIWRFITICFEPATTRKIAVLGHGECATILRHDPGPENVPKRFGGDLYWEFGGSPELSPDAKSLSKKWVDKWVEGPLRIIDGPGEQWRIIAVGSQNGELRREEL</sequence>
<keyword evidence="4" id="KW-1185">Reference proteome</keyword>
<dbReference type="HOGENOM" id="CLU_014001_4_2_1"/>
<reference evidence="3 4" key="1">
    <citation type="submission" date="2015-01" db="EMBL/GenBank/DDBJ databases">
        <title>The Genome Sequence of Exophiala oligosperma CBS72588.</title>
        <authorList>
            <consortium name="The Broad Institute Genomics Platform"/>
            <person name="Cuomo C."/>
            <person name="de Hoog S."/>
            <person name="Gorbushina A."/>
            <person name="Stielow B."/>
            <person name="Teixiera M."/>
            <person name="Abouelleil A."/>
            <person name="Chapman S.B."/>
            <person name="Priest M."/>
            <person name="Young S.K."/>
            <person name="Wortman J."/>
            <person name="Nusbaum C."/>
            <person name="Birren B."/>
        </authorList>
    </citation>
    <scope>NUCLEOTIDE SEQUENCE [LARGE SCALE GENOMIC DNA]</scope>
    <source>
        <strain evidence="3 4">CBS 72588</strain>
    </source>
</reference>
<dbReference type="AlphaFoldDB" id="A0A0D2BFA1"/>
<dbReference type="SUPFAM" id="SSF46938">
    <property type="entry name" value="CRAL/TRIO N-terminal domain"/>
    <property type="match status" value="1"/>
</dbReference>